<dbReference type="EMBL" id="JAHWXT010000004">
    <property type="protein sequence ID" value="MCF0265379.1"/>
    <property type="molecule type" value="Genomic_DNA"/>
</dbReference>
<dbReference type="Pfam" id="PF15563">
    <property type="entry name" value="Imm19"/>
    <property type="match status" value="1"/>
</dbReference>
<organism evidence="1 2">
    <name type="scientific">Acinetobacter guillouiae</name>
    <name type="common">Acinetobacter genomosp. 11</name>
    <dbReference type="NCBI Taxonomy" id="106649"/>
    <lineage>
        <taxon>Bacteria</taxon>
        <taxon>Pseudomonadati</taxon>
        <taxon>Pseudomonadota</taxon>
        <taxon>Gammaproteobacteria</taxon>
        <taxon>Moraxellales</taxon>
        <taxon>Moraxellaceae</taxon>
        <taxon>Acinetobacter</taxon>
    </lineage>
</organism>
<dbReference type="Proteomes" id="UP000887320">
    <property type="component" value="Unassembled WGS sequence"/>
</dbReference>
<evidence type="ECO:0000313" key="1">
    <source>
        <dbReference type="EMBL" id="MCF0265379.1"/>
    </source>
</evidence>
<dbReference type="AlphaFoldDB" id="A0A8X8GDP6"/>
<evidence type="ECO:0000313" key="2">
    <source>
        <dbReference type="Proteomes" id="UP000887320"/>
    </source>
</evidence>
<comment type="caution">
    <text evidence="1">The sequence shown here is derived from an EMBL/GenBank/DDBJ whole genome shotgun (WGS) entry which is preliminary data.</text>
</comment>
<sequence>MNQNHQVAEQEISFSNVHFWHWFLLLFRGFDEEKELNLDEAIQEAVGLDPYNKELAAWYQSFLPSENNSIRNYQFSISADIRVDIQFAQEQINYYINDLYIGNLGGHFEAWFFTLEEFLSFQLNDQHFLLLLAMLGVEPQQTLDAKIQISKRLNNIQVFQGQENYIAGCIINGLKMSQEFYQDEQIGISNRQNHSMRNVELYPDDMEHIKTINLILKHD</sequence>
<dbReference type="InterPro" id="IPR029086">
    <property type="entry name" value="Imm19"/>
</dbReference>
<proteinExistence type="predicted"/>
<gene>
    <name evidence="1" type="ORF">KW868_13050</name>
</gene>
<dbReference type="RefSeq" id="WP_234623588.1">
    <property type="nucleotide sequence ID" value="NZ_JAHWXT010000004.1"/>
</dbReference>
<protein>
    <submittedName>
        <fullName evidence="1">Immunity protein 19</fullName>
    </submittedName>
</protein>
<accession>A0A8X8GDP6</accession>
<name>A0A8X8GDP6_ACIGI</name>
<reference evidence="1" key="1">
    <citation type="submission" date="2021-07" db="EMBL/GenBank/DDBJ databases">
        <authorList>
            <person name="Fernandez M."/>
            <person name="Pereira P."/>
            <person name="Torres Tejerizo G.A."/>
            <person name="Gonzalez P."/>
            <person name="Agostini E."/>
        </authorList>
    </citation>
    <scope>NUCLEOTIDE SEQUENCE</scope>
    <source>
        <strain evidence="1">SFC 500-1A</strain>
    </source>
</reference>